<feature type="region of interest" description="Disordered" evidence="1">
    <location>
        <begin position="85"/>
        <end position="123"/>
    </location>
</feature>
<feature type="domain" description="HMA" evidence="2">
    <location>
        <begin position="23"/>
        <end position="86"/>
    </location>
</feature>
<dbReference type="PANTHER" id="PTHR46413:SF1">
    <property type="entry name" value="HEAVY METAL-ASSOCIATED ISOPRENYLATED PLANT PROTEIN 6"/>
    <property type="match status" value="1"/>
</dbReference>
<evidence type="ECO:0000313" key="3">
    <source>
        <dbReference type="EMBL" id="ERN03997.1"/>
    </source>
</evidence>
<dbReference type="PROSITE" id="PS50846">
    <property type="entry name" value="HMA_2"/>
    <property type="match status" value="2"/>
</dbReference>
<dbReference type="HOGENOM" id="CLU_039886_3_1_1"/>
<dbReference type="InterPro" id="IPR044594">
    <property type="entry name" value="HIPP01/3/5/6"/>
</dbReference>
<organism evidence="3 4">
    <name type="scientific">Amborella trichopoda</name>
    <dbReference type="NCBI Taxonomy" id="13333"/>
    <lineage>
        <taxon>Eukaryota</taxon>
        <taxon>Viridiplantae</taxon>
        <taxon>Streptophyta</taxon>
        <taxon>Embryophyta</taxon>
        <taxon>Tracheophyta</taxon>
        <taxon>Spermatophyta</taxon>
        <taxon>Magnoliopsida</taxon>
        <taxon>Amborellales</taxon>
        <taxon>Amborellaceae</taxon>
        <taxon>Amborella</taxon>
    </lineage>
</organism>
<dbReference type="eggNOG" id="KOG1603">
    <property type="taxonomic scope" value="Eukaryota"/>
</dbReference>
<dbReference type="OrthoDB" id="689350at2759"/>
<dbReference type="PANTHER" id="PTHR46413">
    <property type="entry name" value="HEAVY METAL-ASSOCIATED ISOPRENYLATED PLANT PROTEIN 6"/>
    <property type="match status" value="1"/>
</dbReference>
<feature type="compositionally biased region" description="Basic and acidic residues" evidence="1">
    <location>
        <begin position="94"/>
        <end position="123"/>
    </location>
</feature>
<proteinExistence type="predicted"/>
<dbReference type="CDD" id="cd00371">
    <property type="entry name" value="HMA"/>
    <property type="match status" value="2"/>
</dbReference>
<evidence type="ECO:0000313" key="4">
    <source>
        <dbReference type="Proteomes" id="UP000017836"/>
    </source>
</evidence>
<sequence>MGEEKEMEKKENKQDKKVKSEKAITVVLKVDMHCEGCVKKVKGYLKGIQGIENVKADMGENKLSVTGKVDPVLVYEKVKKSGKKVELVSPLPPKNKDGNKDGDKKSQGENKGAEKEQKQKKEQVKTVVLKIRLHCQGCVQQIKKTVSKIKGVDSVDLDLQKDNVTVKGTMEAASLEAELRKRLKRAVEIVDPKKKDEGKEGKAKNKKGEMGEGEKDNNAPKDGNAPKKDEKVPAYVIEYIHPPQLFSDENPNACSIM</sequence>
<feature type="region of interest" description="Disordered" evidence="1">
    <location>
        <begin position="1"/>
        <end position="20"/>
    </location>
</feature>
<protein>
    <recommendedName>
        <fullName evidence="2">HMA domain-containing protein</fullName>
    </recommendedName>
</protein>
<keyword evidence="4" id="KW-1185">Reference proteome</keyword>
<feature type="region of interest" description="Disordered" evidence="1">
    <location>
        <begin position="192"/>
        <end position="230"/>
    </location>
</feature>
<dbReference type="GO" id="GO:0046872">
    <property type="term" value="F:metal ion binding"/>
    <property type="evidence" value="ECO:0007669"/>
    <property type="project" value="InterPro"/>
</dbReference>
<dbReference type="KEGG" id="atr:18432149"/>
<evidence type="ECO:0000256" key="1">
    <source>
        <dbReference type="SAM" id="MobiDB-lite"/>
    </source>
</evidence>
<dbReference type="InterPro" id="IPR006121">
    <property type="entry name" value="HMA_dom"/>
</dbReference>
<dbReference type="Proteomes" id="UP000017836">
    <property type="component" value="Unassembled WGS sequence"/>
</dbReference>
<accession>W1P2B6</accession>
<dbReference type="AlphaFoldDB" id="W1P2B6"/>
<gene>
    <name evidence="3" type="ORF">AMTR_s00079p00147910</name>
</gene>
<dbReference type="InterPro" id="IPR036163">
    <property type="entry name" value="HMA_dom_sf"/>
</dbReference>
<dbReference type="Pfam" id="PF00403">
    <property type="entry name" value="HMA"/>
    <property type="match status" value="2"/>
</dbReference>
<dbReference type="SUPFAM" id="SSF55008">
    <property type="entry name" value="HMA, heavy metal-associated domain"/>
    <property type="match status" value="2"/>
</dbReference>
<reference evidence="4" key="1">
    <citation type="journal article" date="2013" name="Science">
        <title>The Amborella genome and the evolution of flowering plants.</title>
        <authorList>
            <consortium name="Amborella Genome Project"/>
        </authorList>
    </citation>
    <scope>NUCLEOTIDE SEQUENCE [LARGE SCALE GENOMIC DNA]</scope>
</reference>
<dbReference type="EMBL" id="KI394313">
    <property type="protein sequence ID" value="ERN03997.1"/>
    <property type="molecule type" value="Genomic_DNA"/>
</dbReference>
<dbReference type="OMA" id="GFHRERC"/>
<feature type="domain" description="HMA" evidence="2">
    <location>
        <begin position="124"/>
        <end position="191"/>
    </location>
</feature>
<evidence type="ECO:0000259" key="2">
    <source>
        <dbReference type="PROSITE" id="PS50846"/>
    </source>
</evidence>
<dbReference type="Gene3D" id="3.30.70.100">
    <property type="match status" value="2"/>
</dbReference>
<name>W1P2B6_AMBTC</name>
<dbReference type="Gramene" id="ERN03997">
    <property type="protein sequence ID" value="ERN03997"/>
    <property type="gene ID" value="AMTR_s00079p00147910"/>
</dbReference>